<keyword evidence="3" id="KW-0804">Transcription</keyword>
<dbReference type="Pfam" id="PF01380">
    <property type="entry name" value="SIS"/>
    <property type="match status" value="1"/>
</dbReference>
<dbReference type="Proteomes" id="UP000504882">
    <property type="component" value="Unassembled WGS sequence"/>
</dbReference>
<dbReference type="SUPFAM" id="SSF53697">
    <property type="entry name" value="SIS domain"/>
    <property type="match status" value="1"/>
</dbReference>
<dbReference type="EMBL" id="SMNA01000013">
    <property type="protein sequence ID" value="TDE89199.1"/>
    <property type="molecule type" value="Genomic_DNA"/>
</dbReference>
<dbReference type="PANTHER" id="PTHR30514">
    <property type="entry name" value="GLUCOKINASE"/>
    <property type="match status" value="1"/>
</dbReference>
<dbReference type="InterPro" id="IPR036388">
    <property type="entry name" value="WH-like_DNA-bd_sf"/>
</dbReference>
<evidence type="ECO:0000313" key="6">
    <source>
        <dbReference type="EMBL" id="TDE89199.1"/>
    </source>
</evidence>
<dbReference type="PANTHER" id="PTHR30514:SF1">
    <property type="entry name" value="HTH-TYPE TRANSCRIPTIONAL REGULATOR HEXR-RELATED"/>
    <property type="match status" value="1"/>
</dbReference>
<dbReference type="RefSeq" id="WP_133109641.1">
    <property type="nucleotide sequence ID" value="NZ_SMNA01000013.1"/>
</dbReference>
<dbReference type="InterPro" id="IPR046348">
    <property type="entry name" value="SIS_dom_sf"/>
</dbReference>
<proteinExistence type="predicted"/>
<accession>A0ABY2DY23</accession>
<dbReference type="CDD" id="cd05013">
    <property type="entry name" value="SIS_RpiR"/>
    <property type="match status" value="1"/>
</dbReference>
<dbReference type="InterPro" id="IPR001347">
    <property type="entry name" value="SIS_dom"/>
</dbReference>
<evidence type="ECO:0000313" key="7">
    <source>
        <dbReference type="Proteomes" id="UP000504882"/>
    </source>
</evidence>
<gene>
    <name evidence="6" type="ORF">EXU48_20955</name>
</gene>
<evidence type="ECO:0000256" key="2">
    <source>
        <dbReference type="ARBA" id="ARBA00023125"/>
    </source>
</evidence>
<keyword evidence="7" id="KW-1185">Reference proteome</keyword>
<organism evidence="6 7">
    <name type="scientific">Occultella glacieicola</name>
    <dbReference type="NCBI Taxonomy" id="2518684"/>
    <lineage>
        <taxon>Bacteria</taxon>
        <taxon>Bacillati</taxon>
        <taxon>Actinomycetota</taxon>
        <taxon>Actinomycetes</taxon>
        <taxon>Micrococcales</taxon>
        <taxon>Ruaniaceae</taxon>
        <taxon>Occultella</taxon>
    </lineage>
</organism>
<name>A0ABY2DY23_9MICO</name>
<sequence>MSIQSQIQAKRDTLAPSMRRVADAILADPRLVLEETISELARKCSTSETTIVRFCRTLGLAGYVQLRIALATEVGREGARRGPVAAYGSDISAGSTLEEVVASIGFTENLCIEETINNLDVAELGRVVDAIDSAARISVYGVSGSGWSAADLHRKLFRIGRVAYSFPDGHDAVTSLGLMGAGDVAVGFSHRGTTAEVVRFLESARERGVTAVAITNVAGSPVARAADLVLRTTVRESPLRSGSMASRTAQLLIVDCIFVAVAQRRMAETVDALRDTHDAVALFRDN</sequence>
<dbReference type="InterPro" id="IPR000281">
    <property type="entry name" value="HTH_RpiR"/>
</dbReference>
<dbReference type="Gene3D" id="3.40.50.10490">
    <property type="entry name" value="Glucose-6-phosphate isomerase like protein, domain 1"/>
    <property type="match status" value="1"/>
</dbReference>
<evidence type="ECO:0000256" key="3">
    <source>
        <dbReference type="ARBA" id="ARBA00023163"/>
    </source>
</evidence>
<dbReference type="Pfam" id="PF01418">
    <property type="entry name" value="HTH_6"/>
    <property type="match status" value="1"/>
</dbReference>
<dbReference type="Gene3D" id="1.10.10.10">
    <property type="entry name" value="Winged helix-like DNA-binding domain superfamily/Winged helix DNA-binding domain"/>
    <property type="match status" value="1"/>
</dbReference>
<feature type="domain" description="SIS" evidence="5">
    <location>
        <begin position="127"/>
        <end position="267"/>
    </location>
</feature>
<comment type="caution">
    <text evidence="6">The sequence shown here is derived from an EMBL/GenBank/DDBJ whole genome shotgun (WGS) entry which is preliminary data.</text>
</comment>
<evidence type="ECO:0000256" key="1">
    <source>
        <dbReference type="ARBA" id="ARBA00023015"/>
    </source>
</evidence>
<keyword evidence="1" id="KW-0805">Transcription regulation</keyword>
<dbReference type="PROSITE" id="PS51464">
    <property type="entry name" value="SIS"/>
    <property type="match status" value="1"/>
</dbReference>
<reference evidence="6 7" key="1">
    <citation type="submission" date="2019-03" db="EMBL/GenBank/DDBJ databases">
        <title>Genomic features of bacteria from cold environments.</title>
        <authorList>
            <person name="Shen L."/>
        </authorList>
    </citation>
    <scope>NUCLEOTIDE SEQUENCE [LARGE SCALE GENOMIC DNA]</scope>
    <source>
        <strain evidence="7">T3246-1</strain>
    </source>
</reference>
<dbReference type="InterPro" id="IPR035472">
    <property type="entry name" value="RpiR-like_SIS"/>
</dbReference>
<protein>
    <submittedName>
        <fullName evidence="6">MurR/RpiR family transcriptional regulator</fullName>
    </submittedName>
</protein>
<feature type="domain" description="HTH rpiR-type" evidence="4">
    <location>
        <begin position="1"/>
        <end position="77"/>
    </location>
</feature>
<dbReference type="PROSITE" id="PS51071">
    <property type="entry name" value="HTH_RPIR"/>
    <property type="match status" value="1"/>
</dbReference>
<dbReference type="InterPro" id="IPR009057">
    <property type="entry name" value="Homeodomain-like_sf"/>
</dbReference>
<evidence type="ECO:0000259" key="4">
    <source>
        <dbReference type="PROSITE" id="PS51071"/>
    </source>
</evidence>
<keyword evidence="2" id="KW-0238">DNA-binding</keyword>
<evidence type="ECO:0000259" key="5">
    <source>
        <dbReference type="PROSITE" id="PS51464"/>
    </source>
</evidence>
<dbReference type="SUPFAM" id="SSF46689">
    <property type="entry name" value="Homeodomain-like"/>
    <property type="match status" value="1"/>
</dbReference>
<dbReference type="InterPro" id="IPR047640">
    <property type="entry name" value="RpiR-like"/>
</dbReference>